<keyword evidence="4" id="KW-1185">Reference proteome</keyword>
<gene>
    <name evidence="3" type="primary">20347400</name>
    <name evidence="2" type="ORF">GGTG_06942</name>
</gene>
<dbReference type="RefSeq" id="XP_009223028.1">
    <property type="nucleotide sequence ID" value="XM_009224764.1"/>
</dbReference>
<name>J3P095_GAET3</name>
<reference evidence="2" key="2">
    <citation type="submission" date="2010-07" db="EMBL/GenBank/DDBJ databases">
        <authorList>
            <consortium name="The Broad Institute Genome Sequencing Platform"/>
            <consortium name="Broad Institute Genome Sequencing Center for Infectious Disease"/>
            <person name="Ma L.-J."/>
            <person name="Dead R."/>
            <person name="Young S."/>
            <person name="Zeng Q."/>
            <person name="Koehrsen M."/>
            <person name="Alvarado L."/>
            <person name="Berlin A."/>
            <person name="Chapman S.B."/>
            <person name="Chen Z."/>
            <person name="Freedman E."/>
            <person name="Gellesch M."/>
            <person name="Goldberg J."/>
            <person name="Griggs A."/>
            <person name="Gujja S."/>
            <person name="Heilman E.R."/>
            <person name="Heiman D."/>
            <person name="Hepburn T."/>
            <person name="Howarth C."/>
            <person name="Jen D."/>
            <person name="Larson L."/>
            <person name="Mehta T."/>
            <person name="Neiman D."/>
            <person name="Pearson M."/>
            <person name="Roberts A."/>
            <person name="Saif S."/>
            <person name="Shea T."/>
            <person name="Shenoy N."/>
            <person name="Sisk P."/>
            <person name="Stolte C."/>
            <person name="Sykes S."/>
            <person name="Walk T."/>
            <person name="White J."/>
            <person name="Yandava C."/>
            <person name="Haas B."/>
            <person name="Nusbaum C."/>
            <person name="Birren B."/>
        </authorList>
    </citation>
    <scope>NUCLEOTIDE SEQUENCE</scope>
    <source>
        <strain evidence="2">R3-111a-1</strain>
    </source>
</reference>
<dbReference type="VEuPathDB" id="FungiDB:GGTG_06942"/>
<evidence type="ECO:0000313" key="4">
    <source>
        <dbReference type="Proteomes" id="UP000006039"/>
    </source>
</evidence>
<reference evidence="4" key="1">
    <citation type="submission" date="2010-07" db="EMBL/GenBank/DDBJ databases">
        <title>The genome sequence of Gaeumannomyces graminis var. tritici strain R3-111a-1.</title>
        <authorList>
            <consortium name="The Broad Institute Genome Sequencing Platform"/>
            <person name="Ma L.-J."/>
            <person name="Dead R."/>
            <person name="Young S."/>
            <person name="Zeng Q."/>
            <person name="Koehrsen M."/>
            <person name="Alvarado L."/>
            <person name="Berlin A."/>
            <person name="Chapman S.B."/>
            <person name="Chen Z."/>
            <person name="Freedman E."/>
            <person name="Gellesch M."/>
            <person name="Goldberg J."/>
            <person name="Griggs A."/>
            <person name="Gujja S."/>
            <person name="Heilman E.R."/>
            <person name="Heiman D."/>
            <person name="Hepburn T."/>
            <person name="Howarth C."/>
            <person name="Jen D."/>
            <person name="Larson L."/>
            <person name="Mehta T."/>
            <person name="Neiman D."/>
            <person name="Pearson M."/>
            <person name="Roberts A."/>
            <person name="Saif S."/>
            <person name="Shea T."/>
            <person name="Shenoy N."/>
            <person name="Sisk P."/>
            <person name="Stolte C."/>
            <person name="Sykes S."/>
            <person name="Walk T."/>
            <person name="White J."/>
            <person name="Yandava C."/>
            <person name="Haas B."/>
            <person name="Nusbaum C."/>
            <person name="Birren B."/>
        </authorList>
    </citation>
    <scope>NUCLEOTIDE SEQUENCE [LARGE SCALE GENOMIC DNA]</scope>
    <source>
        <strain evidence="4">R3-111a-1</strain>
    </source>
</reference>
<feature type="region of interest" description="Disordered" evidence="1">
    <location>
        <begin position="46"/>
        <end position="110"/>
    </location>
</feature>
<evidence type="ECO:0000256" key="1">
    <source>
        <dbReference type="SAM" id="MobiDB-lite"/>
    </source>
</evidence>
<accession>J3P095</accession>
<dbReference type="Proteomes" id="UP000006039">
    <property type="component" value="Unassembled WGS sequence"/>
</dbReference>
<reference evidence="3" key="5">
    <citation type="submission" date="2018-04" db="UniProtKB">
        <authorList>
            <consortium name="EnsemblFungi"/>
        </authorList>
    </citation>
    <scope>IDENTIFICATION</scope>
    <source>
        <strain evidence="3">R3-111a-1</strain>
    </source>
</reference>
<dbReference type="AlphaFoldDB" id="J3P095"/>
<dbReference type="EnsemblFungi" id="EJT77028">
    <property type="protein sequence ID" value="EJT77028"/>
    <property type="gene ID" value="GGTG_06942"/>
</dbReference>
<dbReference type="eggNOG" id="ENOG502RNFH">
    <property type="taxonomic scope" value="Eukaryota"/>
</dbReference>
<sequence>MACGQYVRALIGRAGRGRFKGNAVDDDRGGKPCRRQAAWRGVAIAPFESHEAGPEGVAPGRTVSRKKGKERREREGKKQKTRVPKQGCPGGLPGSEAFPTLPSPLATPGH</sequence>
<evidence type="ECO:0000313" key="3">
    <source>
        <dbReference type="EnsemblFungi" id="EJT77028"/>
    </source>
</evidence>
<organism evidence="2">
    <name type="scientific">Gaeumannomyces tritici (strain R3-111a-1)</name>
    <name type="common">Wheat and barley take-all root rot fungus</name>
    <name type="synonym">Gaeumannomyces graminis var. tritici</name>
    <dbReference type="NCBI Taxonomy" id="644352"/>
    <lineage>
        <taxon>Eukaryota</taxon>
        <taxon>Fungi</taxon>
        <taxon>Dikarya</taxon>
        <taxon>Ascomycota</taxon>
        <taxon>Pezizomycotina</taxon>
        <taxon>Sordariomycetes</taxon>
        <taxon>Sordariomycetidae</taxon>
        <taxon>Magnaporthales</taxon>
        <taxon>Magnaporthaceae</taxon>
        <taxon>Gaeumannomyces</taxon>
    </lineage>
</organism>
<reference evidence="2" key="3">
    <citation type="submission" date="2010-09" db="EMBL/GenBank/DDBJ databases">
        <title>Annotation of Gaeumannomyces graminis var. tritici R3-111a-1.</title>
        <authorList>
            <consortium name="The Broad Institute Genome Sequencing Platform"/>
            <person name="Ma L.-J."/>
            <person name="Dead R."/>
            <person name="Young S.K."/>
            <person name="Zeng Q."/>
            <person name="Gargeya S."/>
            <person name="Fitzgerald M."/>
            <person name="Haas B."/>
            <person name="Abouelleil A."/>
            <person name="Alvarado L."/>
            <person name="Arachchi H.M."/>
            <person name="Berlin A."/>
            <person name="Brown A."/>
            <person name="Chapman S.B."/>
            <person name="Chen Z."/>
            <person name="Dunbar C."/>
            <person name="Freedman E."/>
            <person name="Gearin G."/>
            <person name="Gellesch M."/>
            <person name="Goldberg J."/>
            <person name="Griggs A."/>
            <person name="Gujja S."/>
            <person name="Heiman D."/>
            <person name="Howarth C."/>
            <person name="Larson L."/>
            <person name="Lui A."/>
            <person name="MacDonald P.J.P."/>
            <person name="Mehta T."/>
            <person name="Montmayeur A."/>
            <person name="Murphy C."/>
            <person name="Neiman D."/>
            <person name="Pearson M."/>
            <person name="Priest M."/>
            <person name="Roberts A."/>
            <person name="Saif S."/>
            <person name="Shea T."/>
            <person name="Shenoy N."/>
            <person name="Sisk P."/>
            <person name="Stolte C."/>
            <person name="Sykes S."/>
            <person name="Yandava C."/>
            <person name="Wortman J."/>
            <person name="Nusbaum C."/>
            <person name="Birren B."/>
        </authorList>
    </citation>
    <scope>NUCLEOTIDE SEQUENCE</scope>
    <source>
        <strain evidence="2">R3-111a-1</strain>
    </source>
</reference>
<proteinExistence type="predicted"/>
<protein>
    <submittedName>
        <fullName evidence="2 3">Uncharacterized protein</fullName>
    </submittedName>
</protein>
<dbReference type="GeneID" id="20347400"/>
<evidence type="ECO:0000313" key="2">
    <source>
        <dbReference type="EMBL" id="EJT77028.1"/>
    </source>
</evidence>
<dbReference type="EMBL" id="GL385397">
    <property type="protein sequence ID" value="EJT77028.1"/>
    <property type="molecule type" value="Genomic_DNA"/>
</dbReference>
<reference evidence="3" key="4">
    <citation type="journal article" date="2015" name="G3 (Bethesda)">
        <title>Genome sequences of three phytopathogenic species of the Magnaporthaceae family of fungi.</title>
        <authorList>
            <person name="Okagaki L.H."/>
            <person name="Nunes C.C."/>
            <person name="Sailsbery J."/>
            <person name="Clay B."/>
            <person name="Brown D."/>
            <person name="John T."/>
            <person name="Oh Y."/>
            <person name="Young N."/>
            <person name="Fitzgerald M."/>
            <person name="Haas B.J."/>
            <person name="Zeng Q."/>
            <person name="Young S."/>
            <person name="Adiconis X."/>
            <person name="Fan L."/>
            <person name="Levin J.Z."/>
            <person name="Mitchell T.K."/>
            <person name="Okubara P.A."/>
            <person name="Farman M.L."/>
            <person name="Kohn L.M."/>
            <person name="Birren B."/>
            <person name="Ma L.-J."/>
            <person name="Dean R.A."/>
        </authorList>
    </citation>
    <scope>NUCLEOTIDE SEQUENCE</scope>
    <source>
        <strain evidence="3">R3-111a-1</strain>
    </source>
</reference>
<dbReference type="HOGENOM" id="CLU_2171239_0_0_1"/>